<dbReference type="PROSITE" id="PS51136">
    <property type="entry name" value="WAC"/>
    <property type="match status" value="1"/>
</dbReference>
<evidence type="ECO:0000313" key="4">
    <source>
        <dbReference type="EMBL" id="KAF0309202.1"/>
    </source>
</evidence>
<sequence length="303" mass="33925">MSEDRIGSEYRDRCELYAQEVWVCQCTGHTGLTHKEAWDSEHKIRNMLEASFPEFLHKPILSVVHHSTKSLDALIDEVLTLIHNRFHTGEVVICHKHDKARGAVVAVTDPENACNSPSSDKENKSGEPANGRFPPAHLPLRYTVRLEQSGRELANLTACRAEVRGAAAPRAERLPNRDMLRLFVRSNAVRQGTSSTAPWVVSPHLFVQLGLKNKIASIFLPQSERLKRHCLERAVERSKDGSKKKEKKPKDKEKKKKNKEGSQAKSDAKTKQTSSKEKKSPGRPKKDAKKQNAAAEKKPVGPA</sequence>
<evidence type="ECO:0000259" key="3">
    <source>
        <dbReference type="PROSITE" id="PS51136"/>
    </source>
</evidence>
<dbReference type="InterPro" id="IPR013136">
    <property type="entry name" value="WSTF_Acf1_Cbp146"/>
</dbReference>
<dbReference type="GO" id="GO:0005634">
    <property type="term" value="C:nucleus"/>
    <property type="evidence" value="ECO:0007669"/>
    <property type="project" value="UniProtKB-SubCell"/>
</dbReference>
<dbReference type="EMBL" id="VIIS01000427">
    <property type="protein sequence ID" value="KAF0309202.1"/>
    <property type="molecule type" value="Genomic_DNA"/>
</dbReference>
<comment type="caution">
    <text evidence="4">The sequence shown here is derived from an EMBL/GenBank/DDBJ whole genome shotgun (WGS) entry which is preliminary data.</text>
</comment>
<name>A0A6A4X4D1_AMPAM</name>
<keyword evidence="1" id="KW-0539">Nucleus</keyword>
<keyword evidence="5" id="KW-1185">Reference proteome</keyword>
<dbReference type="GO" id="GO:0000781">
    <property type="term" value="C:chromosome, telomeric region"/>
    <property type="evidence" value="ECO:0007669"/>
    <property type="project" value="GOC"/>
</dbReference>
<dbReference type="PANTHER" id="PTHR32075:SF6">
    <property type="entry name" value="ISWI CHROMATIN-REMODELING COMPLEX SUBUNIT YPL216W-RELATED"/>
    <property type="match status" value="1"/>
</dbReference>
<dbReference type="GO" id="GO:0016301">
    <property type="term" value="F:kinase activity"/>
    <property type="evidence" value="ECO:0007669"/>
    <property type="project" value="UniProtKB-KW"/>
</dbReference>
<dbReference type="GO" id="GO:0031509">
    <property type="term" value="P:subtelomeric heterochromatin formation"/>
    <property type="evidence" value="ECO:0007669"/>
    <property type="project" value="TreeGrafter"/>
</dbReference>
<protein>
    <submittedName>
        <fullName evidence="4">Tyrosine-protein kinase BAZ1B</fullName>
    </submittedName>
</protein>
<dbReference type="AlphaFoldDB" id="A0A6A4X4D1"/>
<keyword evidence="4" id="KW-0808">Transferase</keyword>
<feature type="compositionally biased region" description="Basic and acidic residues" evidence="2">
    <location>
        <begin position="259"/>
        <end position="280"/>
    </location>
</feature>
<feature type="domain" description="WAC" evidence="3">
    <location>
        <begin position="1"/>
        <end position="99"/>
    </location>
</feature>
<accession>A0A6A4X4D1</accession>
<evidence type="ECO:0000256" key="1">
    <source>
        <dbReference type="PROSITE-ProRule" id="PRU00475"/>
    </source>
</evidence>
<proteinExistence type="predicted"/>
<dbReference type="Proteomes" id="UP000440578">
    <property type="component" value="Unassembled WGS sequence"/>
</dbReference>
<feature type="region of interest" description="Disordered" evidence="2">
    <location>
        <begin position="233"/>
        <end position="303"/>
    </location>
</feature>
<organism evidence="4 5">
    <name type="scientific">Amphibalanus amphitrite</name>
    <name type="common">Striped barnacle</name>
    <name type="synonym">Balanus amphitrite</name>
    <dbReference type="NCBI Taxonomy" id="1232801"/>
    <lineage>
        <taxon>Eukaryota</taxon>
        <taxon>Metazoa</taxon>
        <taxon>Ecdysozoa</taxon>
        <taxon>Arthropoda</taxon>
        <taxon>Crustacea</taxon>
        <taxon>Multicrustacea</taxon>
        <taxon>Cirripedia</taxon>
        <taxon>Thoracica</taxon>
        <taxon>Thoracicalcarea</taxon>
        <taxon>Balanomorpha</taxon>
        <taxon>Balanoidea</taxon>
        <taxon>Balanidae</taxon>
        <taxon>Amphibalaninae</taxon>
        <taxon>Amphibalanus</taxon>
    </lineage>
</organism>
<comment type="subcellular location">
    <subcellularLocation>
        <location evidence="1">Nucleus</location>
    </subcellularLocation>
</comment>
<evidence type="ECO:0000313" key="5">
    <source>
        <dbReference type="Proteomes" id="UP000440578"/>
    </source>
</evidence>
<feature type="region of interest" description="Disordered" evidence="2">
    <location>
        <begin position="110"/>
        <end position="136"/>
    </location>
</feature>
<keyword evidence="4" id="KW-0418">Kinase</keyword>
<reference evidence="4 5" key="1">
    <citation type="submission" date="2019-07" db="EMBL/GenBank/DDBJ databases">
        <title>Draft genome assembly of a fouling barnacle, Amphibalanus amphitrite (Darwin, 1854): The first reference genome for Thecostraca.</title>
        <authorList>
            <person name="Kim W."/>
        </authorList>
    </citation>
    <scope>NUCLEOTIDE SEQUENCE [LARGE SCALE GENOMIC DNA]</scope>
    <source>
        <strain evidence="4">SNU_AA5</strain>
        <tissue evidence="4">Soma without cirri and trophi</tissue>
    </source>
</reference>
<gene>
    <name evidence="4" type="primary">Baz1b</name>
    <name evidence="4" type="ORF">FJT64_019657</name>
</gene>
<feature type="compositionally biased region" description="Basic and acidic residues" evidence="2">
    <location>
        <begin position="233"/>
        <end position="252"/>
    </location>
</feature>
<evidence type="ECO:0000256" key="2">
    <source>
        <dbReference type="SAM" id="MobiDB-lite"/>
    </source>
</evidence>
<dbReference type="Pfam" id="PF10537">
    <property type="entry name" value="WAC_Acf1_DNA_bd"/>
    <property type="match status" value="1"/>
</dbReference>
<dbReference type="PANTHER" id="PTHR32075">
    <property type="entry name" value="ISWI CHROMATIN-REMODELING COMPLEX SUBUNIT YPL216W-RELATED"/>
    <property type="match status" value="1"/>
</dbReference>